<evidence type="ECO:0000256" key="3">
    <source>
        <dbReference type="ARBA" id="ARBA00022448"/>
    </source>
</evidence>
<evidence type="ECO:0000256" key="5">
    <source>
        <dbReference type="ARBA" id="ARBA00022519"/>
    </source>
</evidence>
<keyword evidence="7" id="KW-0653">Protein transport</keyword>
<keyword evidence="12" id="KW-1185">Reference proteome</keyword>
<keyword evidence="8" id="KW-1133">Transmembrane helix</keyword>
<dbReference type="InterPro" id="IPR025691">
    <property type="entry name" value="GspL_pp_dom"/>
</dbReference>
<evidence type="ECO:0000313" key="12">
    <source>
        <dbReference type="Proteomes" id="UP001237156"/>
    </source>
</evidence>
<protein>
    <submittedName>
        <fullName evidence="11">Type II secretion system protein GspL</fullName>
    </submittedName>
</protein>
<dbReference type="Pfam" id="PF12693">
    <property type="entry name" value="GspL_C"/>
    <property type="match status" value="1"/>
</dbReference>
<reference evidence="11 12" key="1">
    <citation type="submission" date="2023-04" db="EMBL/GenBank/DDBJ databases">
        <title>Ottowia paracancer sp. nov., isolated from human stomach.</title>
        <authorList>
            <person name="Song Y."/>
        </authorList>
    </citation>
    <scope>NUCLEOTIDE SEQUENCE [LARGE SCALE GENOMIC DNA]</scope>
    <source>
        <strain evidence="11 12">10c7w1</strain>
    </source>
</reference>
<sequence length="416" mass="43530">MSLLLVMLPPGPPGVYAYVTSQDGLTVARHGSGVAATLLPPAGRGVEVVAIAPAARLAWQRVALPKGVGPGSARLRPALEGLLEDRLLEDAARLHFALEPSARGGGGECWVALCDRAWLKAHLSALEAAQRPVSRIVPEAAPQDGPVSLLITGTADQPQALITGEGVEAGVQALPFTPAALALLPQDDAGRLPEDAAVQAEPAVAQMAERLLGGGVALLPQPERLLLAGRSAWDLAQLDLAQNTRARAGKRLASLWRAWLHERVWRPARWGLALALLANLAGLNAWAWNERASLRDLRARIDAVLTDTFPQVRAVVDAPVQMEREVAALRQATGAPSARDMEPMLAALGQALLARPEAGSPAAIEYDTGELTLKGLQLDGAALQDAAAHLRPLGYQAEAVEGGLRVSQAASAGAQP</sequence>
<accession>A0AAW6RJ52</accession>
<dbReference type="Proteomes" id="UP001237156">
    <property type="component" value="Unassembled WGS sequence"/>
</dbReference>
<evidence type="ECO:0000313" key="11">
    <source>
        <dbReference type="EMBL" id="MDG9699545.1"/>
    </source>
</evidence>
<keyword evidence="6" id="KW-0812">Transmembrane</keyword>
<dbReference type="GO" id="GO:0015628">
    <property type="term" value="P:protein secretion by the type II secretion system"/>
    <property type="evidence" value="ECO:0007669"/>
    <property type="project" value="InterPro"/>
</dbReference>
<organism evidence="11 12">
    <name type="scientific">Ottowia cancrivicina</name>
    <dbReference type="NCBI Taxonomy" id="3040346"/>
    <lineage>
        <taxon>Bacteria</taxon>
        <taxon>Pseudomonadati</taxon>
        <taxon>Pseudomonadota</taxon>
        <taxon>Betaproteobacteria</taxon>
        <taxon>Burkholderiales</taxon>
        <taxon>Comamonadaceae</taxon>
        <taxon>Ottowia</taxon>
    </lineage>
</organism>
<name>A0AAW6RJ52_9BURK</name>
<comment type="similarity">
    <text evidence="2">Belongs to the GSP L family.</text>
</comment>
<evidence type="ECO:0000256" key="2">
    <source>
        <dbReference type="ARBA" id="ARBA00005318"/>
    </source>
</evidence>
<gene>
    <name evidence="11" type="primary">gspL</name>
    <name evidence="11" type="ORF">QB898_07455</name>
</gene>
<evidence type="ECO:0000259" key="10">
    <source>
        <dbReference type="Pfam" id="PF12693"/>
    </source>
</evidence>
<dbReference type="NCBIfam" id="TIGR01709">
    <property type="entry name" value="typeII_sec_gspL"/>
    <property type="match status" value="1"/>
</dbReference>
<evidence type="ECO:0000256" key="8">
    <source>
        <dbReference type="ARBA" id="ARBA00022989"/>
    </source>
</evidence>
<evidence type="ECO:0000256" key="9">
    <source>
        <dbReference type="ARBA" id="ARBA00023136"/>
    </source>
</evidence>
<dbReference type="EMBL" id="JARVII010000013">
    <property type="protein sequence ID" value="MDG9699545.1"/>
    <property type="molecule type" value="Genomic_DNA"/>
</dbReference>
<dbReference type="InterPro" id="IPR007812">
    <property type="entry name" value="T2SS_protein-GspL"/>
</dbReference>
<comment type="subcellular location">
    <subcellularLocation>
        <location evidence="1">Cell inner membrane</location>
    </subcellularLocation>
</comment>
<feature type="domain" description="GspL periplasmic" evidence="10">
    <location>
        <begin position="263"/>
        <end position="387"/>
    </location>
</feature>
<dbReference type="GO" id="GO:0015627">
    <property type="term" value="C:type II protein secretion system complex"/>
    <property type="evidence" value="ECO:0007669"/>
    <property type="project" value="InterPro"/>
</dbReference>
<evidence type="ECO:0000256" key="1">
    <source>
        <dbReference type="ARBA" id="ARBA00004533"/>
    </source>
</evidence>
<dbReference type="RefSeq" id="WP_279524435.1">
    <property type="nucleotide sequence ID" value="NZ_JARVII010000013.1"/>
</dbReference>
<keyword evidence="4" id="KW-1003">Cell membrane</keyword>
<dbReference type="SUPFAM" id="SSF53067">
    <property type="entry name" value="Actin-like ATPase domain"/>
    <property type="match status" value="1"/>
</dbReference>
<keyword evidence="5" id="KW-0997">Cell inner membrane</keyword>
<comment type="caution">
    <text evidence="11">The sequence shown here is derived from an EMBL/GenBank/DDBJ whole genome shotgun (WGS) entry which is preliminary data.</text>
</comment>
<dbReference type="Gene3D" id="3.30.420.380">
    <property type="match status" value="1"/>
</dbReference>
<evidence type="ECO:0000256" key="7">
    <source>
        <dbReference type="ARBA" id="ARBA00022927"/>
    </source>
</evidence>
<dbReference type="InterPro" id="IPR043129">
    <property type="entry name" value="ATPase_NBD"/>
</dbReference>
<keyword evidence="9" id="KW-0472">Membrane</keyword>
<evidence type="ECO:0000256" key="6">
    <source>
        <dbReference type="ARBA" id="ARBA00022692"/>
    </source>
</evidence>
<proteinExistence type="inferred from homology"/>
<dbReference type="GO" id="GO:0009276">
    <property type="term" value="C:Gram-negative-bacterium-type cell wall"/>
    <property type="evidence" value="ECO:0007669"/>
    <property type="project" value="InterPro"/>
</dbReference>
<dbReference type="AlphaFoldDB" id="A0AAW6RJ52"/>
<dbReference type="GO" id="GO:0005886">
    <property type="term" value="C:plasma membrane"/>
    <property type="evidence" value="ECO:0007669"/>
    <property type="project" value="UniProtKB-SubCell"/>
</dbReference>
<evidence type="ECO:0000256" key="4">
    <source>
        <dbReference type="ARBA" id="ARBA00022475"/>
    </source>
</evidence>
<keyword evidence="3" id="KW-0813">Transport</keyword>